<comment type="caution">
    <text evidence="7">The sequence shown here is derived from an EMBL/GenBank/DDBJ whole genome shotgun (WGS) entry which is preliminary data.</text>
</comment>
<comment type="subcellular location">
    <subcellularLocation>
        <location evidence="1">Cell membrane</location>
    </subcellularLocation>
</comment>
<keyword evidence="5 6" id="KW-0472">Membrane</keyword>
<keyword evidence="2" id="KW-1003">Cell membrane</keyword>
<evidence type="ECO:0000256" key="3">
    <source>
        <dbReference type="ARBA" id="ARBA00022692"/>
    </source>
</evidence>
<name>A0A9D9DNL3_9BACT</name>
<evidence type="ECO:0000313" key="8">
    <source>
        <dbReference type="Proteomes" id="UP000823632"/>
    </source>
</evidence>
<evidence type="ECO:0000256" key="5">
    <source>
        <dbReference type="ARBA" id="ARBA00023136"/>
    </source>
</evidence>
<protein>
    <submittedName>
        <fullName evidence="7">FliO/MopB family protein</fullName>
    </submittedName>
</protein>
<dbReference type="EMBL" id="JADIND010000025">
    <property type="protein sequence ID" value="MBO8429973.1"/>
    <property type="molecule type" value="Genomic_DNA"/>
</dbReference>
<organism evidence="7 8">
    <name type="scientific">Candidatus Scatousia excrementipullorum</name>
    <dbReference type="NCBI Taxonomy" id="2840936"/>
    <lineage>
        <taxon>Bacteria</taxon>
        <taxon>Candidatus Scatousia</taxon>
    </lineage>
</organism>
<dbReference type="Proteomes" id="UP000823632">
    <property type="component" value="Unassembled WGS sequence"/>
</dbReference>
<evidence type="ECO:0000256" key="1">
    <source>
        <dbReference type="ARBA" id="ARBA00004236"/>
    </source>
</evidence>
<feature type="transmembrane region" description="Helical" evidence="6">
    <location>
        <begin position="6"/>
        <end position="26"/>
    </location>
</feature>
<keyword evidence="4 6" id="KW-1133">Transmembrane helix</keyword>
<dbReference type="GO" id="GO:0016020">
    <property type="term" value="C:membrane"/>
    <property type="evidence" value="ECO:0007669"/>
    <property type="project" value="InterPro"/>
</dbReference>
<sequence length="132" mass="15170">MGGYLVNFSVYTMAMIGLIFFALMIYKKFSGMGILEKKSEFLKVEESISIAPRKNLYVIRAGNERFLIAGDTDKTTLISKLDDNHKSQSTVQEIQNFQQRNSVDDLPDITVRRYSKNSQNNVLHNMVRKINQ</sequence>
<dbReference type="GO" id="GO:0044781">
    <property type="term" value="P:bacterial-type flagellum organization"/>
    <property type="evidence" value="ECO:0007669"/>
    <property type="project" value="InterPro"/>
</dbReference>
<reference evidence="7" key="1">
    <citation type="submission" date="2020-10" db="EMBL/GenBank/DDBJ databases">
        <authorList>
            <person name="Gilroy R."/>
        </authorList>
    </citation>
    <scope>NUCLEOTIDE SEQUENCE</scope>
    <source>
        <strain evidence="7">10192</strain>
    </source>
</reference>
<proteinExistence type="predicted"/>
<keyword evidence="3 6" id="KW-0812">Transmembrane</keyword>
<evidence type="ECO:0000256" key="4">
    <source>
        <dbReference type="ARBA" id="ARBA00022989"/>
    </source>
</evidence>
<gene>
    <name evidence="7" type="ORF">IAC76_01165</name>
</gene>
<reference evidence="7" key="2">
    <citation type="journal article" date="2021" name="PeerJ">
        <title>Extensive microbial diversity within the chicken gut microbiome revealed by metagenomics and culture.</title>
        <authorList>
            <person name="Gilroy R."/>
            <person name="Ravi A."/>
            <person name="Getino M."/>
            <person name="Pursley I."/>
            <person name="Horton D.L."/>
            <person name="Alikhan N.F."/>
            <person name="Baker D."/>
            <person name="Gharbi K."/>
            <person name="Hall N."/>
            <person name="Watson M."/>
            <person name="Adriaenssens E.M."/>
            <person name="Foster-Nyarko E."/>
            <person name="Jarju S."/>
            <person name="Secka A."/>
            <person name="Antonio M."/>
            <person name="Oren A."/>
            <person name="Chaudhuri R.R."/>
            <person name="La Ragione R."/>
            <person name="Hildebrand F."/>
            <person name="Pallen M.J."/>
        </authorList>
    </citation>
    <scope>NUCLEOTIDE SEQUENCE</scope>
    <source>
        <strain evidence="7">10192</strain>
    </source>
</reference>
<evidence type="ECO:0000256" key="6">
    <source>
        <dbReference type="SAM" id="Phobius"/>
    </source>
</evidence>
<dbReference type="AlphaFoldDB" id="A0A9D9DNL3"/>
<dbReference type="InterPro" id="IPR022781">
    <property type="entry name" value="Flagellar_biosynth_FliO"/>
</dbReference>
<evidence type="ECO:0000313" key="7">
    <source>
        <dbReference type="EMBL" id="MBO8429973.1"/>
    </source>
</evidence>
<evidence type="ECO:0000256" key="2">
    <source>
        <dbReference type="ARBA" id="ARBA00022475"/>
    </source>
</evidence>
<accession>A0A9D9DNL3</accession>
<dbReference type="Pfam" id="PF04347">
    <property type="entry name" value="FliO"/>
    <property type="match status" value="1"/>
</dbReference>